<sequence length="105" mass="11746">MHQTDTSIFEKLKAEFSPIELDVQNESHMHGGNALDSHYKVIIVSADFEGKRLLARHRLVNACLAEELENQVHALAIHTYTESEWMQADNKAPLSPNCMGGSKAE</sequence>
<accession>A0A0J8GLL8</accession>
<dbReference type="AlphaFoldDB" id="A0A0J8GLL8"/>
<comment type="caution">
    <text evidence="3">The sequence shown here is derived from an EMBL/GenBank/DDBJ whole genome shotgun (WGS) entry which is preliminary data.</text>
</comment>
<dbReference type="Pfam" id="PF01722">
    <property type="entry name" value="BolA"/>
    <property type="match status" value="1"/>
</dbReference>
<dbReference type="InterPro" id="IPR036065">
    <property type="entry name" value="BolA-like_sf"/>
</dbReference>
<evidence type="ECO:0000313" key="4">
    <source>
        <dbReference type="Proteomes" id="UP000037600"/>
    </source>
</evidence>
<evidence type="ECO:0008006" key="5">
    <source>
        <dbReference type="Google" id="ProtNLM"/>
    </source>
</evidence>
<name>A0A0J8GLL8_9ALTE</name>
<reference evidence="3 4" key="1">
    <citation type="submission" date="2015-04" db="EMBL/GenBank/DDBJ databases">
        <title>Draft Genome Sequence of the Novel Agar-Digesting Marine Bacterium Q1.</title>
        <authorList>
            <person name="Li Y."/>
            <person name="Li D."/>
            <person name="Chen G."/>
            <person name="Du Z."/>
        </authorList>
    </citation>
    <scope>NUCLEOTIDE SEQUENCE [LARGE SCALE GENOMIC DNA]</scope>
    <source>
        <strain evidence="3 4">Q1</strain>
    </source>
</reference>
<evidence type="ECO:0000256" key="1">
    <source>
        <dbReference type="ARBA" id="ARBA00005578"/>
    </source>
</evidence>
<dbReference type="GO" id="GO:0006351">
    <property type="term" value="P:DNA-templated transcription"/>
    <property type="evidence" value="ECO:0007669"/>
    <property type="project" value="TreeGrafter"/>
</dbReference>
<dbReference type="STRING" id="1513271.XM47_18305"/>
<dbReference type="PIRSF" id="PIRSF003113">
    <property type="entry name" value="BolA"/>
    <property type="match status" value="1"/>
</dbReference>
<proteinExistence type="inferred from homology"/>
<dbReference type="GO" id="GO:0005829">
    <property type="term" value="C:cytosol"/>
    <property type="evidence" value="ECO:0007669"/>
    <property type="project" value="TreeGrafter"/>
</dbReference>
<dbReference type="InterPro" id="IPR002634">
    <property type="entry name" value="BolA"/>
</dbReference>
<dbReference type="Proteomes" id="UP000037600">
    <property type="component" value="Unassembled WGS sequence"/>
</dbReference>
<dbReference type="SUPFAM" id="SSF82657">
    <property type="entry name" value="BolA-like"/>
    <property type="match status" value="1"/>
</dbReference>
<evidence type="ECO:0000313" key="3">
    <source>
        <dbReference type="EMBL" id="KMT63707.1"/>
    </source>
</evidence>
<dbReference type="InterPro" id="IPR050961">
    <property type="entry name" value="BolA/IbaG_stress_morph_reg"/>
</dbReference>
<keyword evidence="4" id="KW-1185">Reference proteome</keyword>
<dbReference type="RefSeq" id="WP_048695859.1">
    <property type="nucleotide sequence ID" value="NZ_KQ130516.1"/>
</dbReference>
<dbReference type="EMBL" id="LAZL01000046">
    <property type="protein sequence ID" value="KMT63707.1"/>
    <property type="molecule type" value="Genomic_DNA"/>
</dbReference>
<gene>
    <name evidence="3" type="ORF">XM47_18305</name>
</gene>
<dbReference type="PATRIC" id="fig|1513271.3.peg.3755"/>
<comment type="similarity">
    <text evidence="1 2">Belongs to the BolA/IbaG family.</text>
</comment>
<evidence type="ECO:0000256" key="2">
    <source>
        <dbReference type="RuleBase" id="RU003860"/>
    </source>
</evidence>
<dbReference type="OrthoDB" id="9801469at2"/>
<organism evidence="3 4">
    <name type="scientific">Catenovulum maritimum</name>
    <dbReference type="NCBI Taxonomy" id="1513271"/>
    <lineage>
        <taxon>Bacteria</taxon>
        <taxon>Pseudomonadati</taxon>
        <taxon>Pseudomonadota</taxon>
        <taxon>Gammaproteobacteria</taxon>
        <taxon>Alteromonadales</taxon>
        <taxon>Alteromonadaceae</taxon>
        <taxon>Catenovulum</taxon>
    </lineage>
</organism>
<dbReference type="PANTHER" id="PTHR46229">
    <property type="entry name" value="BOLA TRANSCRIPTION REGULATOR"/>
    <property type="match status" value="1"/>
</dbReference>
<dbReference type="Gene3D" id="3.10.20.90">
    <property type="entry name" value="Phosphatidylinositol 3-kinase Catalytic Subunit, Chain A, domain 1"/>
    <property type="match status" value="1"/>
</dbReference>
<dbReference type="PANTHER" id="PTHR46229:SF2">
    <property type="entry name" value="BOLA-LIKE PROTEIN 1"/>
    <property type="match status" value="1"/>
</dbReference>
<protein>
    <recommendedName>
        <fullName evidence="5">Transcriptional regulator</fullName>
    </recommendedName>
</protein>